<evidence type="ECO:0000313" key="2">
    <source>
        <dbReference type="EMBL" id="MPN39955.1"/>
    </source>
</evidence>
<comment type="caution">
    <text evidence="2">The sequence shown here is derived from an EMBL/GenBank/DDBJ whole genome shotgun (WGS) entry which is preliminary data.</text>
</comment>
<protein>
    <submittedName>
        <fullName evidence="2">Uncharacterized protein</fullName>
    </submittedName>
</protein>
<feature type="region of interest" description="Disordered" evidence="1">
    <location>
        <begin position="1"/>
        <end position="24"/>
    </location>
</feature>
<reference evidence="2" key="1">
    <citation type="submission" date="2019-08" db="EMBL/GenBank/DDBJ databases">
        <authorList>
            <person name="Kucharzyk K."/>
            <person name="Murdoch R.W."/>
            <person name="Higgins S."/>
            <person name="Loffler F."/>
        </authorList>
    </citation>
    <scope>NUCLEOTIDE SEQUENCE</scope>
</reference>
<proteinExistence type="predicted"/>
<name>A0A645HLN2_9ZZZZ</name>
<gene>
    <name evidence="2" type="ORF">SDC9_187489</name>
</gene>
<evidence type="ECO:0000256" key="1">
    <source>
        <dbReference type="SAM" id="MobiDB-lite"/>
    </source>
</evidence>
<dbReference type="EMBL" id="VSSQ01096071">
    <property type="protein sequence ID" value="MPN39955.1"/>
    <property type="molecule type" value="Genomic_DNA"/>
</dbReference>
<sequence length="111" mass="12282">MLQHEVSCSGSETANGGLFTDSAGNNDEWNIRAQELRQAKSFLSTVAGQPEVGQDQVEITESQGGLKIERSADLGQRNIQAILAKHFHQQFRVIRIVFQMQNSQMAVHSAQ</sequence>
<feature type="compositionally biased region" description="Polar residues" evidence="1">
    <location>
        <begin position="1"/>
        <end position="14"/>
    </location>
</feature>
<accession>A0A645HLN2</accession>
<dbReference type="AlphaFoldDB" id="A0A645HLN2"/>
<organism evidence="2">
    <name type="scientific">bioreactor metagenome</name>
    <dbReference type="NCBI Taxonomy" id="1076179"/>
    <lineage>
        <taxon>unclassified sequences</taxon>
        <taxon>metagenomes</taxon>
        <taxon>ecological metagenomes</taxon>
    </lineage>
</organism>